<organism evidence="4">
    <name type="scientific">Hymenolepis diminuta</name>
    <name type="common">Rat tapeworm</name>
    <dbReference type="NCBI Taxonomy" id="6216"/>
    <lineage>
        <taxon>Eukaryota</taxon>
        <taxon>Metazoa</taxon>
        <taxon>Spiralia</taxon>
        <taxon>Lophotrochozoa</taxon>
        <taxon>Platyhelminthes</taxon>
        <taxon>Cestoda</taxon>
        <taxon>Eucestoda</taxon>
        <taxon>Cyclophyllidea</taxon>
        <taxon>Hymenolepididae</taxon>
        <taxon>Hymenolepis</taxon>
    </lineage>
</organism>
<dbReference type="OrthoDB" id="10428785at2759"/>
<dbReference type="Proteomes" id="UP000274504">
    <property type="component" value="Unassembled WGS sequence"/>
</dbReference>
<reference evidence="2 3" key="2">
    <citation type="submission" date="2018-11" db="EMBL/GenBank/DDBJ databases">
        <authorList>
            <consortium name="Pathogen Informatics"/>
        </authorList>
    </citation>
    <scope>NUCLEOTIDE SEQUENCE [LARGE SCALE GENOMIC DNA]</scope>
</reference>
<dbReference type="AlphaFoldDB" id="A0A0R3SIX4"/>
<sequence length="179" mass="19921">MLSHPHNSSLSPSHQTTGVRGLNGRASIQRTSSVSSLLFTRRPSTSSLAGVSNQLSPLHQRLYQRPEPTYSSASITDLDHCFGGSGGGCNRNIRRSRDDQRDGGQDLYDFLKGADLEEYYTVFSKYLKDWRVREGDLAYHYVFVVGRVYYGNALYVTSVFQSSPPPPPPSIPWPTSFLG</sequence>
<evidence type="ECO:0000313" key="4">
    <source>
        <dbReference type="WBParaSite" id="HDID_0000488901-mRNA-1"/>
    </source>
</evidence>
<dbReference type="WBParaSite" id="HDID_0000488901-mRNA-1">
    <property type="protein sequence ID" value="HDID_0000488901-mRNA-1"/>
    <property type="gene ID" value="HDID_0000488901"/>
</dbReference>
<proteinExistence type="predicted"/>
<evidence type="ECO:0000256" key="1">
    <source>
        <dbReference type="SAM" id="MobiDB-lite"/>
    </source>
</evidence>
<feature type="region of interest" description="Disordered" evidence="1">
    <location>
        <begin position="1"/>
        <end position="20"/>
    </location>
</feature>
<gene>
    <name evidence="2" type="ORF">HDID_LOCUS4887</name>
</gene>
<accession>A0A0R3SIX4</accession>
<name>A0A0R3SIX4_HYMDI</name>
<protein>
    <submittedName>
        <fullName evidence="4">Rap-GAP domain-containing protein</fullName>
    </submittedName>
</protein>
<feature type="compositionally biased region" description="Low complexity" evidence="1">
    <location>
        <begin position="1"/>
        <end position="14"/>
    </location>
</feature>
<evidence type="ECO:0000313" key="2">
    <source>
        <dbReference type="EMBL" id="VDL56988.1"/>
    </source>
</evidence>
<evidence type="ECO:0000313" key="3">
    <source>
        <dbReference type="Proteomes" id="UP000274504"/>
    </source>
</evidence>
<reference evidence="4" key="1">
    <citation type="submission" date="2017-02" db="UniProtKB">
        <authorList>
            <consortium name="WormBaseParasite"/>
        </authorList>
    </citation>
    <scope>IDENTIFICATION</scope>
</reference>
<dbReference type="EMBL" id="UYSG01002107">
    <property type="protein sequence ID" value="VDL56988.1"/>
    <property type="molecule type" value="Genomic_DNA"/>
</dbReference>